<evidence type="ECO:0000313" key="9">
    <source>
        <dbReference type="Proteomes" id="UP000612855"/>
    </source>
</evidence>
<evidence type="ECO:0000256" key="6">
    <source>
        <dbReference type="PROSITE-ProRule" id="PRU00169"/>
    </source>
</evidence>
<dbReference type="GO" id="GO:0032993">
    <property type="term" value="C:protein-DNA complex"/>
    <property type="evidence" value="ECO:0007669"/>
    <property type="project" value="TreeGrafter"/>
</dbReference>
<organism evidence="8 9">
    <name type="scientific">Primorskyibacter flagellatus</name>
    <dbReference type="NCBI Taxonomy" id="1387277"/>
    <lineage>
        <taxon>Bacteria</taxon>
        <taxon>Pseudomonadati</taxon>
        <taxon>Pseudomonadota</taxon>
        <taxon>Alphaproteobacteria</taxon>
        <taxon>Rhodobacterales</taxon>
        <taxon>Roseobacteraceae</taxon>
        <taxon>Primorskyibacter</taxon>
    </lineage>
</organism>
<proteinExistence type="predicted"/>
<evidence type="ECO:0000256" key="3">
    <source>
        <dbReference type="ARBA" id="ARBA00023015"/>
    </source>
</evidence>
<dbReference type="PANTHER" id="PTHR48111">
    <property type="entry name" value="REGULATOR OF RPOS"/>
    <property type="match status" value="1"/>
</dbReference>
<dbReference type="RefSeq" id="WP_188479355.1">
    <property type="nucleotide sequence ID" value="NZ_BMFJ01000002.1"/>
</dbReference>
<reference evidence="9" key="1">
    <citation type="journal article" date="2019" name="Int. J. Syst. Evol. Microbiol.">
        <title>The Global Catalogue of Microorganisms (GCM) 10K type strain sequencing project: providing services to taxonomists for standard genome sequencing and annotation.</title>
        <authorList>
            <consortium name="The Broad Institute Genomics Platform"/>
            <consortium name="The Broad Institute Genome Sequencing Center for Infectious Disease"/>
            <person name="Wu L."/>
            <person name="Ma J."/>
        </authorList>
    </citation>
    <scope>NUCLEOTIDE SEQUENCE [LARGE SCALE GENOMIC DNA]</scope>
    <source>
        <strain evidence="9">CGMCC 1.12664</strain>
    </source>
</reference>
<dbReference type="GO" id="GO:0000156">
    <property type="term" value="F:phosphorelay response regulator activity"/>
    <property type="evidence" value="ECO:0007669"/>
    <property type="project" value="TreeGrafter"/>
</dbReference>
<dbReference type="GO" id="GO:0005829">
    <property type="term" value="C:cytosol"/>
    <property type="evidence" value="ECO:0007669"/>
    <property type="project" value="TreeGrafter"/>
</dbReference>
<keyword evidence="5" id="KW-0804">Transcription</keyword>
<protein>
    <recommendedName>
        <fullName evidence="7">Response regulatory domain-containing protein</fullName>
    </recommendedName>
</protein>
<keyword evidence="9" id="KW-1185">Reference proteome</keyword>
<feature type="domain" description="Response regulatory" evidence="7">
    <location>
        <begin position="4"/>
        <end position="123"/>
    </location>
</feature>
<comment type="caution">
    <text evidence="8">The sequence shown here is derived from an EMBL/GenBank/DDBJ whole genome shotgun (WGS) entry which is preliminary data.</text>
</comment>
<keyword evidence="2" id="KW-0902">Two-component regulatory system</keyword>
<dbReference type="SMART" id="SM00448">
    <property type="entry name" value="REC"/>
    <property type="match status" value="1"/>
</dbReference>
<dbReference type="InterPro" id="IPR011006">
    <property type="entry name" value="CheY-like_superfamily"/>
</dbReference>
<dbReference type="Pfam" id="PF00072">
    <property type="entry name" value="Response_reg"/>
    <property type="match status" value="1"/>
</dbReference>
<accession>A0A917EII4</accession>
<evidence type="ECO:0000259" key="7">
    <source>
        <dbReference type="PROSITE" id="PS50110"/>
    </source>
</evidence>
<keyword evidence="4" id="KW-0238">DNA-binding</keyword>
<evidence type="ECO:0000256" key="1">
    <source>
        <dbReference type="ARBA" id="ARBA00022553"/>
    </source>
</evidence>
<dbReference type="InterPro" id="IPR039420">
    <property type="entry name" value="WalR-like"/>
</dbReference>
<dbReference type="PANTHER" id="PTHR48111:SF1">
    <property type="entry name" value="TWO-COMPONENT RESPONSE REGULATOR ORR33"/>
    <property type="match status" value="1"/>
</dbReference>
<keyword evidence="1 6" id="KW-0597">Phosphoprotein</keyword>
<dbReference type="AlphaFoldDB" id="A0A917EII4"/>
<keyword evidence="3" id="KW-0805">Transcription regulation</keyword>
<evidence type="ECO:0000256" key="4">
    <source>
        <dbReference type="ARBA" id="ARBA00023125"/>
    </source>
</evidence>
<feature type="modified residue" description="4-aspartylphosphate" evidence="6">
    <location>
        <position position="56"/>
    </location>
</feature>
<sequence length="308" mass="32599">MAHRIISVDDSDIAQEYIRAALSDIGYEDVVSFVSPTEALEALTTGKASGDLILLDVMMPDIDGVELCARIRSLSGWADTPIIMLTSRTDMDTLHHAFLAGANDYVTKPFNRIELQARMRSCLRLKTELDRRRATSHRRDRGASTAPAEMAEVLGNKAGYQAALLAIPPAAQDRVGQTVFRIHGLPEAADLPAADVADICRSIGGLLGAVPLPARDIFCHWEGDLFCLATPDATEAGMRATARSFVEAVAGASLTVRDSWAKQPLTLSAALVLPAGLSPAAALVQGIKAAEASGDASEGGIQIVPVTT</sequence>
<dbReference type="GO" id="GO:0000976">
    <property type="term" value="F:transcription cis-regulatory region binding"/>
    <property type="evidence" value="ECO:0007669"/>
    <property type="project" value="TreeGrafter"/>
</dbReference>
<dbReference type="PROSITE" id="PS50110">
    <property type="entry name" value="RESPONSE_REGULATORY"/>
    <property type="match status" value="1"/>
</dbReference>
<evidence type="ECO:0000313" key="8">
    <source>
        <dbReference type="EMBL" id="GGE46856.1"/>
    </source>
</evidence>
<gene>
    <name evidence="8" type="ORF">GCM10011360_37600</name>
</gene>
<evidence type="ECO:0000256" key="5">
    <source>
        <dbReference type="ARBA" id="ARBA00023163"/>
    </source>
</evidence>
<evidence type="ECO:0000256" key="2">
    <source>
        <dbReference type="ARBA" id="ARBA00023012"/>
    </source>
</evidence>
<dbReference type="GO" id="GO:0006355">
    <property type="term" value="P:regulation of DNA-templated transcription"/>
    <property type="evidence" value="ECO:0007669"/>
    <property type="project" value="TreeGrafter"/>
</dbReference>
<dbReference type="EMBL" id="BMFJ01000002">
    <property type="protein sequence ID" value="GGE46856.1"/>
    <property type="molecule type" value="Genomic_DNA"/>
</dbReference>
<name>A0A917EII4_9RHOB</name>
<dbReference type="Proteomes" id="UP000612855">
    <property type="component" value="Unassembled WGS sequence"/>
</dbReference>
<dbReference type="InterPro" id="IPR001789">
    <property type="entry name" value="Sig_transdc_resp-reg_receiver"/>
</dbReference>
<dbReference type="Gene3D" id="3.40.50.2300">
    <property type="match status" value="1"/>
</dbReference>
<dbReference type="SUPFAM" id="SSF52172">
    <property type="entry name" value="CheY-like"/>
    <property type="match status" value="1"/>
</dbReference>